<dbReference type="Pfam" id="PF00805">
    <property type="entry name" value="Pentapeptide"/>
    <property type="match status" value="2"/>
</dbReference>
<accession>A0A428MJA2</accession>
<organism evidence="2 3">
    <name type="scientific">Edaphobacter aggregans</name>
    <dbReference type="NCBI Taxonomy" id="570835"/>
    <lineage>
        <taxon>Bacteria</taxon>
        <taxon>Pseudomonadati</taxon>
        <taxon>Acidobacteriota</taxon>
        <taxon>Terriglobia</taxon>
        <taxon>Terriglobales</taxon>
        <taxon>Acidobacteriaceae</taxon>
        <taxon>Edaphobacter</taxon>
    </lineage>
</organism>
<dbReference type="PANTHER" id="PTHR14136">
    <property type="entry name" value="BTB_POZ DOMAIN-CONTAINING PROTEIN KCTD9"/>
    <property type="match status" value="1"/>
</dbReference>
<keyword evidence="1" id="KW-0812">Transmembrane</keyword>
<dbReference type="InterPro" id="IPR001646">
    <property type="entry name" value="5peptide_repeat"/>
</dbReference>
<feature type="transmembrane region" description="Helical" evidence="1">
    <location>
        <begin position="21"/>
        <end position="47"/>
    </location>
</feature>
<dbReference type="RefSeq" id="WP_125485576.1">
    <property type="nucleotide sequence ID" value="NZ_RSDW01000001.1"/>
</dbReference>
<gene>
    <name evidence="2" type="ORF">EDE15_2569</name>
</gene>
<evidence type="ECO:0000313" key="2">
    <source>
        <dbReference type="EMBL" id="RSL17041.1"/>
    </source>
</evidence>
<protein>
    <submittedName>
        <fullName evidence="2">Pentapeptide repeat protein</fullName>
    </submittedName>
</protein>
<dbReference type="SUPFAM" id="SSF141571">
    <property type="entry name" value="Pentapeptide repeat-like"/>
    <property type="match status" value="1"/>
</dbReference>
<dbReference type="InterPro" id="IPR051082">
    <property type="entry name" value="Pentapeptide-BTB/POZ_domain"/>
</dbReference>
<keyword evidence="3" id="KW-1185">Reference proteome</keyword>
<dbReference type="Gene3D" id="2.160.20.80">
    <property type="entry name" value="E3 ubiquitin-protein ligase SopA"/>
    <property type="match status" value="1"/>
</dbReference>
<dbReference type="AlphaFoldDB" id="A0A428MJA2"/>
<dbReference type="OrthoDB" id="528527at2"/>
<sequence length="334" mass="37737">MPESLQQRIEKIRLWAKDPDRAASHILVTILAVIILVAIALWIVWIVPKHEAAAILDPEKRLTLENELRKTLTQIVLSIFGLFILYFTWQRARAGDKTVQIMEQGHITDRYTKAIEQLGKLDGDKPNIEVRLGAIYALERIARDSPRDHWTIMEVLTAYVRQNAPAAPKGETLEKPLPEKPRTDIQAVLTVLGRRLVGPKRENPDQALDLSFTHLQKASFYKGNWEKTDFSTANLQEANLNRTSLREAFFVDANLKGAFFRNADLRNAFLLDSNLEGVDLEDAELLGAHFSGANLTGAKNLGPDQMRTTWLWWEANLSPDFREALGPVPDKSNG</sequence>
<proteinExistence type="predicted"/>
<comment type="caution">
    <text evidence="2">The sequence shown here is derived from an EMBL/GenBank/DDBJ whole genome shotgun (WGS) entry which is preliminary data.</text>
</comment>
<keyword evidence="1" id="KW-0472">Membrane</keyword>
<keyword evidence="1" id="KW-1133">Transmembrane helix</keyword>
<dbReference type="EMBL" id="RSDW01000001">
    <property type="protein sequence ID" value="RSL17041.1"/>
    <property type="molecule type" value="Genomic_DNA"/>
</dbReference>
<evidence type="ECO:0000313" key="3">
    <source>
        <dbReference type="Proteomes" id="UP000269669"/>
    </source>
</evidence>
<evidence type="ECO:0000256" key="1">
    <source>
        <dbReference type="SAM" id="Phobius"/>
    </source>
</evidence>
<dbReference type="Proteomes" id="UP000269669">
    <property type="component" value="Unassembled WGS sequence"/>
</dbReference>
<dbReference type="PANTHER" id="PTHR14136:SF17">
    <property type="entry name" value="BTB_POZ DOMAIN-CONTAINING PROTEIN KCTD9"/>
    <property type="match status" value="1"/>
</dbReference>
<reference evidence="2 3" key="1">
    <citation type="submission" date="2018-12" db="EMBL/GenBank/DDBJ databases">
        <title>Sequencing of bacterial isolates from soil warming experiment in Harvard Forest, Massachusetts, USA.</title>
        <authorList>
            <person name="Deangelis K."/>
        </authorList>
    </citation>
    <scope>NUCLEOTIDE SEQUENCE [LARGE SCALE GENOMIC DNA]</scope>
    <source>
        <strain evidence="2 3">EB153</strain>
    </source>
</reference>
<name>A0A428MJA2_9BACT</name>
<feature type="transmembrane region" description="Helical" evidence="1">
    <location>
        <begin position="71"/>
        <end position="89"/>
    </location>
</feature>